<accession>A0A2T1D4W6</accession>
<keyword evidence="1" id="KW-0472">Membrane</keyword>
<feature type="transmembrane region" description="Helical" evidence="1">
    <location>
        <begin position="125"/>
        <end position="149"/>
    </location>
</feature>
<feature type="transmembrane region" description="Helical" evidence="1">
    <location>
        <begin position="69"/>
        <end position="96"/>
    </location>
</feature>
<evidence type="ECO:0000313" key="3">
    <source>
        <dbReference type="Proteomes" id="UP000238634"/>
    </source>
</evidence>
<evidence type="ECO:0000256" key="1">
    <source>
        <dbReference type="SAM" id="Phobius"/>
    </source>
</evidence>
<organism evidence="2 3">
    <name type="scientific">Phormidesmis priestleyi ULC007</name>
    <dbReference type="NCBI Taxonomy" id="1920490"/>
    <lineage>
        <taxon>Bacteria</taxon>
        <taxon>Bacillati</taxon>
        <taxon>Cyanobacteriota</taxon>
        <taxon>Cyanophyceae</taxon>
        <taxon>Leptolyngbyales</taxon>
        <taxon>Leptolyngbyaceae</taxon>
        <taxon>Phormidesmis</taxon>
    </lineage>
</organism>
<keyword evidence="1" id="KW-0812">Transmembrane</keyword>
<dbReference type="Proteomes" id="UP000238634">
    <property type="component" value="Unassembled WGS sequence"/>
</dbReference>
<evidence type="ECO:0000313" key="2">
    <source>
        <dbReference type="EMBL" id="PSB15476.1"/>
    </source>
</evidence>
<feature type="transmembrane region" description="Helical" evidence="1">
    <location>
        <begin position="183"/>
        <end position="200"/>
    </location>
</feature>
<dbReference type="AlphaFoldDB" id="A0A2T1D4W6"/>
<dbReference type="OrthoDB" id="5766633at2"/>
<dbReference type="PANTHER" id="PTHR34548:SF2">
    <property type="entry name" value="PROTEIN TIC 21, CHLOROPLASTIC"/>
    <property type="match status" value="1"/>
</dbReference>
<keyword evidence="1" id="KW-1133">Transmembrane helix</keyword>
<protein>
    <submittedName>
        <fullName evidence="2">DUF3611 domain-containing protein</fullName>
    </submittedName>
</protein>
<gene>
    <name evidence="2" type="ORF">C7B65_24310</name>
</gene>
<dbReference type="PANTHER" id="PTHR34548">
    <property type="entry name" value="PROTEIN TIC 21, CHLOROPLASTIC"/>
    <property type="match status" value="1"/>
</dbReference>
<reference evidence="2 3" key="1">
    <citation type="submission" date="2018-02" db="EMBL/GenBank/DDBJ databases">
        <authorList>
            <person name="Cohen D.B."/>
            <person name="Kent A.D."/>
        </authorList>
    </citation>
    <scope>NUCLEOTIDE SEQUENCE [LARGE SCALE GENOMIC DNA]</scope>
    <source>
        <strain evidence="2 3">ULC007</strain>
    </source>
</reference>
<dbReference type="RefSeq" id="WP_073075057.1">
    <property type="nucleotide sequence ID" value="NZ_MPPI01000058.1"/>
</dbReference>
<proteinExistence type="predicted"/>
<keyword evidence="3" id="KW-1185">Reference proteome</keyword>
<reference evidence="2 3" key="2">
    <citation type="submission" date="2018-03" db="EMBL/GenBank/DDBJ databases">
        <title>The ancient ancestry and fast evolution of plastids.</title>
        <authorList>
            <person name="Moore K.R."/>
            <person name="Magnabosco C."/>
            <person name="Momper L."/>
            <person name="Gold D.A."/>
            <person name="Bosak T."/>
            <person name="Fournier G.P."/>
        </authorList>
    </citation>
    <scope>NUCLEOTIDE SEQUENCE [LARGE SCALE GENOMIC DNA]</scope>
    <source>
        <strain evidence="2 3">ULC007</strain>
    </source>
</reference>
<dbReference type="Pfam" id="PF12263">
    <property type="entry name" value="DUF3611"/>
    <property type="match status" value="1"/>
</dbReference>
<name>A0A2T1D4W6_9CYAN</name>
<dbReference type="STRING" id="1920490.GCA_001895925_02911"/>
<feature type="transmembrane region" description="Helical" evidence="1">
    <location>
        <begin position="24"/>
        <end position="49"/>
    </location>
</feature>
<comment type="caution">
    <text evidence="2">The sequence shown here is derived from an EMBL/GenBank/DDBJ whole genome shotgun (WGS) entry which is preliminary data.</text>
</comment>
<dbReference type="EMBL" id="PVWG01000060">
    <property type="protein sequence ID" value="PSB15476.1"/>
    <property type="molecule type" value="Genomic_DNA"/>
</dbReference>
<dbReference type="InterPro" id="IPR022051">
    <property type="entry name" value="DUF3611"/>
</dbReference>
<sequence>MQTQPEAHNHDSHKLQRIATALRLAGWASFWLELVFAAASGLLLAFAISGRNFTRSAETPLPGGGVAQGVTPGLGIGIFWATCGLAVLLFSLFLAFRYTRFARRLRNSNSAVHPKKADVMQVLRLGVMVGLVGLAVSILGGGASLGVLLSKSITQPQGVAIYDPTRIIRSVDVFVAMANMNGIAGHFVALLAALGLYSGLDRA</sequence>